<organism evidence="1 2">
    <name type="scientific">Meganyctiphanes norvegica</name>
    <name type="common">Northern krill</name>
    <name type="synonym">Thysanopoda norvegica</name>
    <dbReference type="NCBI Taxonomy" id="48144"/>
    <lineage>
        <taxon>Eukaryota</taxon>
        <taxon>Metazoa</taxon>
        <taxon>Ecdysozoa</taxon>
        <taxon>Arthropoda</taxon>
        <taxon>Crustacea</taxon>
        <taxon>Multicrustacea</taxon>
        <taxon>Malacostraca</taxon>
        <taxon>Eumalacostraca</taxon>
        <taxon>Eucarida</taxon>
        <taxon>Euphausiacea</taxon>
        <taxon>Euphausiidae</taxon>
        <taxon>Meganyctiphanes</taxon>
    </lineage>
</organism>
<dbReference type="Proteomes" id="UP001497623">
    <property type="component" value="Unassembled WGS sequence"/>
</dbReference>
<dbReference type="InterPro" id="IPR052208">
    <property type="entry name" value="DmX-like/RAVE_component"/>
</dbReference>
<sequence>MLRTMEYWLKSLVDQIESQKGPPPEYIPGCFADTYATGPAILKYRGLLEKHNTPFARNKAAVKPVERLWNYLVRQEEVQDVFVRYIFGRKRPAPEPIIYSDPG</sequence>
<dbReference type="GO" id="GO:0043291">
    <property type="term" value="C:RAVE complex"/>
    <property type="evidence" value="ECO:0007669"/>
    <property type="project" value="TreeGrafter"/>
</dbReference>
<comment type="caution">
    <text evidence="1">The sequence shown here is derived from an EMBL/GenBank/DDBJ whole genome shotgun (WGS) entry which is preliminary data.</text>
</comment>
<protein>
    <submittedName>
        <fullName evidence="1">Uncharacterized protein</fullName>
    </submittedName>
</protein>
<evidence type="ECO:0000313" key="1">
    <source>
        <dbReference type="EMBL" id="CAL4091893.1"/>
    </source>
</evidence>
<gene>
    <name evidence="1" type="ORF">MNOR_LOCUS14458</name>
</gene>
<dbReference type="PANTHER" id="PTHR13950:SF9">
    <property type="entry name" value="RABCONNECTIN-3A"/>
    <property type="match status" value="1"/>
</dbReference>
<accession>A0AAV2QR73</accession>
<name>A0AAV2QR73_MEGNR</name>
<reference evidence="1 2" key="1">
    <citation type="submission" date="2024-05" db="EMBL/GenBank/DDBJ databases">
        <authorList>
            <person name="Wallberg A."/>
        </authorList>
    </citation>
    <scope>NUCLEOTIDE SEQUENCE [LARGE SCALE GENOMIC DNA]</scope>
</reference>
<proteinExistence type="predicted"/>
<dbReference type="GO" id="GO:0007035">
    <property type="term" value="P:vacuolar acidification"/>
    <property type="evidence" value="ECO:0007669"/>
    <property type="project" value="TreeGrafter"/>
</dbReference>
<keyword evidence="2" id="KW-1185">Reference proteome</keyword>
<feature type="non-terminal residue" evidence="1">
    <location>
        <position position="103"/>
    </location>
</feature>
<dbReference type="PANTHER" id="PTHR13950">
    <property type="entry name" value="RABCONNECTIN-RELATED"/>
    <property type="match status" value="1"/>
</dbReference>
<evidence type="ECO:0000313" key="2">
    <source>
        <dbReference type="Proteomes" id="UP001497623"/>
    </source>
</evidence>
<dbReference type="EMBL" id="CAXKWB010008673">
    <property type="protein sequence ID" value="CAL4091893.1"/>
    <property type="molecule type" value="Genomic_DNA"/>
</dbReference>
<dbReference type="AlphaFoldDB" id="A0AAV2QR73"/>